<comment type="catalytic activity">
    <reaction evidence="18">
        <text>a di-trans,poly-cis-dolichyl phosphate + UDP-N-acetyl-alpha-D-glucosamine = an N-acetyl-alpha-D-glucosaminyl-diphospho-di-trans,poly-cis-dolichol + UMP</text>
        <dbReference type="Rhea" id="RHEA:13289"/>
        <dbReference type="Rhea" id="RHEA-COMP:19498"/>
        <dbReference type="Rhea" id="RHEA-COMP:19507"/>
        <dbReference type="ChEBI" id="CHEBI:57683"/>
        <dbReference type="ChEBI" id="CHEBI:57705"/>
        <dbReference type="ChEBI" id="CHEBI:57865"/>
        <dbReference type="ChEBI" id="CHEBI:58427"/>
        <dbReference type="EC" id="2.7.8.15"/>
    </reaction>
    <physiologicalReaction direction="left-to-right" evidence="18">
        <dbReference type="Rhea" id="RHEA:13290"/>
    </physiologicalReaction>
</comment>
<feature type="transmembrane region" description="Helical" evidence="19">
    <location>
        <begin position="20"/>
        <end position="39"/>
    </location>
</feature>
<feature type="transmembrane region" description="Helical" evidence="19">
    <location>
        <begin position="204"/>
        <end position="229"/>
    </location>
</feature>
<keyword evidence="12" id="KW-0460">Magnesium</keyword>
<evidence type="ECO:0000256" key="16">
    <source>
        <dbReference type="ARBA" id="ARBA00033238"/>
    </source>
</evidence>
<dbReference type="GO" id="GO:0046872">
    <property type="term" value="F:metal ion binding"/>
    <property type="evidence" value="ECO:0007669"/>
    <property type="project" value="UniProtKB-KW"/>
</dbReference>
<comment type="cofactor">
    <cofactor evidence="1">
        <name>Mg(2+)</name>
        <dbReference type="ChEBI" id="CHEBI:18420"/>
    </cofactor>
</comment>
<dbReference type="EMBL" id="CAUJNA010003701">
    <property type="protein sequence ID" value="CAJ1408020.1"/>
    <property type="molecule type" value="Genomic_DNA"/>
</dbReference>
<comment type="similarity">
    <text evidence="4">Belongs to the glycosyltransferase 4 family.</text>
</comment>
<feature type="non-terminal residue" evidence="20">
    <location>
        <position position="464"/>
    </location>
</feature>
<dbReference type="InterPro" id="IPR033895">
    <property type="entry name" value="GPT"/>
</dbReference>
<comment type="function">
    <text evidence="17">UDP-N-acetylglucosamine--dolichyl-phosphate N-acetylglucosaminephosphotransferase that operates in the biosynthetic pathway of dolichol-linked oligosaccharides, the glycan precursors employed in protein asparagine (N)-glycosylation. The assembly of dolichol-linked oligosaccharides begins on the cytosolic side of the endoplasmic reticulum membrane and finishes in its lumen. The sequential addition of sugars to dolichol pyrophosphate produces dolichol-linked oligosaccharides containing fourteen sugars, including two GlcNAcs, nine mannoses and three glucoses. Once assembled, the oligosaccharide is transferred from the lipid to nascent proteins by oligosaccharyltransferases. Catalyzes the initial step of dolichol-linked oligosaccharide biosynthesis, transfering GlcNAc-1-P from cytosolic UDP-GlcNAc onto the carrier lipid dolichyl phosphate (P-dolichol), yielding GlcNAc-P-P-dolichol embedded in the cytoplasmic leaflet of the endoplasmic reticulum membrane.</text>
</comment>
<evidence type="ECO:0000256" key="12">
    <source>
        <dbReference type="ARBA" id="ARBA00022842"/>
    </source>
</evidence>
<keyword evidence="7" id="KW-0328">Glycosyltransferase</keyword>
<dbReference type="GO" id="GO:0005789">
    <property type="term" value="C:endoplasmic reticulum membrane"/>
    <property type="evidence" value="ECO:0007669"/>
    <property type="project" value="UniProtKB-SubCell"/>
</dbReference>
<dbReference type="EC" id="2.7.8.15" evidence="5"/>
<gene>
    <name evidence="20" type="ORF">EVOR1521_LOCUS29583</name>
</gene>
<keyword evidence="9 19" id="KW-0812">Transmembrane</keyword>
<sequence length="464" mass="51207">HPFTCPLAFDDLMPMLQDMLSQRSSFAVLLAAPAIALVVQSLPSSLRFPLAVNVGLSAVGYVATSSIVTALGPTFIKANLRGIDLNKRTTKRDADGNLLRPIEGIAIPESQGTVCAAVYILVLSVFIPFAFASYDLERFPHADMSEYLAAVLTITFASFMGFADDVLDLRWRYKIPLPFLATLPLLSVYYANGNATGVMVPNQLRWLFGEVVDLGLGFYVFLLCLSVFSTHAINIYAGVNGLEVGQSVVIASSVLALNILQLHRIPEQFKEYRESHVQSIFLLMPFLAVSMSLLQQNWFPAKVFVGDTYCYFAGMTFAVVCIIGHFSKTMVLFLLPQIFNFLYSCPQLFPFIGIPCPRHRMPAFNGSDGTVCNSFAEFKPAELKPLGKMAYVILKSLRLVCVQPVAEGTVRMSNLTLINLVLYVFGPCREDVLCCRLLGIQVVSSLLCFLLRFGLASYLFDVVL</sequence>
<dbReference type="PANTHER" id="PTHR10571:SF0">
    <property type="entry name" value="UDP-N-ACETYLGLUCOSAMINE--DOLICHYL-PHOSPHATE N-ACETYLGLUCOSAMINEPHOSPHOTRANSFERASE"/>
    <property type="match status" value="1"/>
</dbReference>
<evidence type="ECO:0000256" key="1">
    <source>
        <dbReference type="ARBA" id="ARBA00001946"/>
    </source>
</evidence>
<evidence type="ECO:0000256" key="15">
    <source>
        <dbReference type="ARBA" id="ARBA00029567"/>
    </source>
</evidence>
<keyword evidence="11" id="KW-0256">Endoplasmic reticulum</keyword>
<evidence type="ECO:0000256" key="6">
    <source>
        <dbReference type="ARBA" id="ARBA00017659"/>
    </source>
</evidence>
<dbReference type="PANTHER" id="PTHR10571">
    <property type="entry name" value="UDP-N-ACETYLGLUCOSAMINE--DOLICHYL-PHOSPHATE N-ACETYLGLUCOSAMINEPHOSPHOTRANSFERASE"/>
    <property type="match status" value="1"/>
</dbReference>
<name>A0AA36ND38_9DINO</name>
<evidence type="ECO:0000256" key="9">
    <source>
        <dbReference type="ARBA" id="ARBA00022692"/>
    </source>
</evidence>
<evidence type="ECO:0000313" key="21">
    <source>
        <dbReference type="Proteomes" id="UP001178507"/>
    </source>
</evidence>
<keyword evidence="8" id="KW-0808">Transferase</keyword>
<feature type="transmembrane region" description="Helical" evidence="19">
    <location>
        <begin position="280"/>
        <end position="299"/>
    </location>
</feature>
<feature type="transmembrane region" description="Helical" evidence="19">
    <location>
        <begin position="51"/>
        <end position="76"/>
    </location>
</feature>
<comment type="caution">
    <text evidence="20">The sequence shown here is derived from an EMBL/GenBank/DDBJ whole genome shotgun (WGS) entry which is preliminary data.</text>
</comment>
<evidence type="ECO:0000256" key="13">
    <source>
        <dbReference type="ARBA" id="ARBA00022989"/>
    </source>
</evidence>
<evidence type="ECO:0000256" key="5">
    <source>
        <dbReference type="ARBA" id="ARBA00013225"/>
    </source>
</evidence>
<feature type="transmembrane region" description="Helical" evidence="19">
    <location>
        <begin position="311"/>
        <end position="335"/>
    </location>
</feature>
<keyword evidence="14 19" id="KW-0472">Membrane</keyword>
<organism evidence="20 21">
    <name type="scientific">Effrenium voratum</name>
    <dbReference type="NCBI Taxonomy" id="2562239"/>
    <lineage>
        <taxon>Eukaryota</taxon>
        <taxon>Sar</taxon>
        <taxon>Alveolata</taxon>
        <taxon>Dinophyceae</taxon>
        <taxon>Suessiales</taxon>
        <taxon>Symbiodiniaceae</taxon>
        <taxon>Effrenium</taxon>
    </lineage>
</organism>
<dbReference type="AlphaFoldDB" id="A0AA36ND38"/>
<evidence type="ECO:0000256" key="18">
    <source>
        <dbReference type="ARBA" id="ARBA00045078"/>
    </source>
</evidence>
<evidence type="ECO:0000256" key="10">
    <source>
        <dbReference type="ARBA" id="ARBA00022723"/>
    </source>
</evidence>
<feature type="transmembrane region" description="Helical" evidence="19">
    <location>
        <begin position="116"/>
        <end position="134"/>
    </location>
</feature>
<keyword evidence="10" id="KW-0479">Metal-binding</keyword>
<evidence type="ECO:0000256" key="7">
    <source>
        <dbReference type="ARBA" id="ARBA00022676"/>
    </source>
</evidence>
<evidence type="ECO:0000256" key="8">
    <source>
        <dbReference type="ARBA" id="ARBA00022679"/>
    </source>
</evidence>
<protein>
    <recommendedName>
        <fullName evidence="6">UDP-N-acetylglucosamine--dolichyl-phosphate N-acetylglucosaminephosphotransferase</fullName>
        <ecNumber evidence="5">2.7.8.15</ecNumber>
    </recommendedName>
    <alternativeName>
        <fullName evidence="15">GlcNAc-1-P transferase</fullName>
    </alternativeName>
    <alternativeName>
        <fullName evidence="16">N-acetylglucosamine-1-phosphate transferase</fullName>
    </alternativeName>
</protein>
<dbReference type="GO" id="GO:0016757">
    <property type="term" value="F:glycosyltransferase activity"/>
    <property type="evidence" value="ECO:0007669"/>
    <property type="project" value="UniProtKB-KW"/>
</dbReference>
<reference evidence="20" key="1">
    <citation type="submission" date="2023-08" db="EMBL/GenBank/DDBJ databases">
        <authorList>
            <person name="Chen Y."/>
            <person name="Shah S."/>
            <person name="Dougan E. K."/>
            <person name="Thang M."/>
            <person name="Chan C."/>
        </authorList>
    </citation>
    <scope>NUCLEOTIDE SEQUENCE</scope>
</reference>
<evidence type="ECO:0000256" key="14">
    <source>
        <dbReference type="ARBA" id="ARBA00023136"/>
    </source>
</evidence>
<dbReference type="CDD" id="cd06855">
    <property type="entry name" value="GT_GPT_euk"/>
    <property type="match status" value="1"/>
</dbReference>
<evidence type="ECO:0000256" key="17">
    <source>
        <dbReference type="ARBA" id="ARBA00044717"/>
    </source>
</evidence>
<feature type="transmembrane region" description="Helical" evidence="19">
    <location>
        <begin position="235"/>
        <end position="260"/>
    </location>
</feature>
<evidence type="ECO:0000256" key="3">
    <source>
        <dbReference type="ARBA" id="ARBA00004922"/>
    </source>
</evidence>
<evidence type="ECO:0000256" key="19">
    <source>
        <dbReference type="SAM" id="Phobius"/>
    </source>
</evidence>
<dbReference type="InterPro" id="IPR000715">
    <property type="entry name" value="Glycosyl_transferase_4"/>
</dbReference>
<evidence type="ECO:0000256" key="4">
    <source>
        <dbReference type="ARBA" id="ARBA00009317"/>
    </source>
</evidence>
<dbReference type="Proteomes" id="UP001178507">
    <property type="component" value="Unassembled WGS sequence"/>
</dbReference>
<feature type="transmembrane region" description="Helical" evidence="19">
    <location>
        <begin position="437"/>
        <end position="460"/>
    </location>
</feature>
<proteinExistence type="inferred from homology"/>
<comment type="subcellular location">
    <subcellularLocation>
        <location evidence="2">Endoplasmic reticulum membrane</location>
        <topology evidence="2">Multi-pass membrane protein</topology>
    </subcellularLocation>
</comment>
<feature type="transmembrane region" description="Helical" evidence="19">
    <location>
        <begin position="175"/>
        <end position="192"/>
    </location>
</feature>
<feature type="transmembrane region" description="Helical" evidence="19">
    <location>
        <begin position="146"/>
        <end position="163"/>
    </location>
</feature>
<dbReference type="GO" id="GO:0006488">
    <property type="term" value="P:dolichol-linked oligosaccharide biosynthetic process"/>
    <property type="evidence" value="ECO:0007669"/>
    <property type="project" value="InterPro"/>
</dbReference>
<accession>A0AA36ND38</accession>
<evidence type="ECO:0000256" key="2">
    <source>
        <dbReference type="ARBA" id="ARBA00004477"/>
    </source>
</evidence>
<keyword evidence="21" id="KW-1185">Reference proteome</keyword>
<evidence type="ECO:0000256" key="11">
    <source>
        <dbReference type="ARBA" id="ARBA00022824"/>
    </source>
</evidence>
<evidence type="ECO:0000313" key="20">
    <source>
        <dbReference type="EMBL" id="CAJ1408020.1"/>
    </source>
</evidence>
<comment type="pathway">
    <text evidence="3">Protein modification; protein glycosylation.</text>
</comment>
<dbReference type="GO" id="GO:0003975">
    <property type="term" value="F:UDP-N-acetylglucosamine-dolichyl-phosphate N-acetylglucosaminephosphotransferase activity"/>
    <property type="evidence" value="ECO:0007669"/>
    <property type="project" value="UniProtKB-EC"/>
</dbReference>
<keyword evidence="13 19" id="KW-1133">Transmembrane helix</keyword>
<dbReference type="Pfam" id="PF00953">
    <property type="entry name" value="Glycos_transf_4"/>
    <property type="match status" value="1"/>
</dbReference>